<evidence type="ECO:0000313" key="1">
    <source>
        <dbReference type="EMBL" id="KKL21923.1"/>
    </source>
</evidence>
<dbReference type="AlphaFoldDB" id="A0A0F9ED26"/>
<organism evidence="1">
    <name type="scientific">marine sediment metagenome</name>
    <dbReference type="NCBI Taxonomy" id="412755"/>
    <lineage>
        <taxon>unclassified sequences</taxon>
        <taxon>metagenomes</taxon>
        <taxon>ecological metagenomes</taxon>
    </lineage>
</organism>
<reference evidence="1" key="1">
    <citation type="journal article" date="2015" name="Nature">
        <title>Complex archaea that bridge the gap between prokaryotes and eukaryotes.</title>
        <authorList>
            <person name="Spang A."/>
            <person name="Saw J.H."/>
            <person name="Jorgensen S.L."/>
            <person name="Zaremba-Niedzwiedzka K."/>
            <person name="Martijn J."/>
            <person name="Lind A.E."/>
            <person name="van Eijk R."/>
            <person name="Schleper C."/>
            <person name="Guy L."/>
            <person name="Ettema T.J."/>
        </authorList>
    </citation>
    <scope>NUCLEOTIDE SEQUENCE</scope>
</reference>
<gene>
    <name evidence="1" type="ORF">LCGC14_2440610</name>
</gene>
<proteinExistence type="predicted"/>
<dbReference type="EMBL" id="LAZR01037546">
    <property type="protein sequence ID" value="KKL21923.1"/>
    <property type="molecule type" value="Genomic_DNA"/>
</dbReference>
<accession>A0A0F9ED26</accession>
<protein>
    <submittedName>
        <fullName evidence="1">Uncharacterized protein</fullName>
    </submittedName>
</protein>
<name>A0A0F9ED26_9ZZZZ</name>
<sequence length="200" mass="21122">MTQAPVKTRLQTLTEEITQTYADQYTKAAALGAKDAVAMAKAISNIGIEIAAKATDRLKAEKAASDKLAETESAGKKGLETNLQDLFGPVAETVKPVFESLKTVGQAICRLDKDASGKMTVNITVGNITKVGGTGQTRSHKMTVNGKQYGTVAEAWKEVMGDVAQPTKEVNDKSATNGKRQSATRDVAVTALEKAGYTVS</sequence>
<comment type="caution">
    <text evidence="1">The sequence shown here is derived from an EMBL/GenBank/DDBJ whole genome shotgun (WGS) entry which is preliminary data.</text>
</comment>